<accession>A0A329MSJ9</accession>
<dbReference type="OrthoDB" id="9806179at2"/>
<keyword evidence="2 6" id="KW-0285">Flavoprotein</keyword>
<feature type="binding site" evidence="6">
    <location>
        <position position="329"/>
    </location>
    <ligand>
        <name>FAD</name>
        <dbReference type="ChEBI" id="CHEBI:57692"/>
    </ligand>
</feature>
<keyword evidence="4 6" id="KW-0521">NADP</keyword>
<comment type="cofactor">
    <cofactor evidence="6">
        <name>FAD</name>
        <dbReference type="ChEBI" id="CHEBI:57692"/>
    </cofactor>
    <text evidence="6">Binds 1 FAD per subunit.</text>
</comment>
<dbReference type="GO" id="GO:0050660">
    <property type="term" value="F:flavin adenine dinucleotide binding"/>
    <property type="evidence" value="ECO:0007669"/>
    <property type="project" value="UniProtKB-UniRule"/>
</dbReference>
<dbReference type="GO" id="GO:0050661">
    <property type="term" value="F:NADP binding"/>
    <property type="evidence" value="ECO:0007669"/>
    <property type="project" value="UniProtKB-UniRule"/>
</dbReference>
<sequence length="341" mass="37335">MAGETNSYFDVTIIGGGPTGLFAAFYAGMRDLKTKIIEAAPFLGGKLPYYSEKVLYDVGGIEAITARDLTMQLEKQARTFEPAIAYSQLIEKMERLEDGTFHLISNTGETHSTRTILLAIGYGTLVSNKLEVPNAERYEGSHLHYGAKSVDRFRGKRVLVSGGGDSAVDWALALASIAKYVGLVHRRDEFRAHEGNVAQLRNTAVHLMTSSRIKEIHGSDGQMESVTIEHLDKKGITSLDVDEIVVCHGAKPDLGEIKKWGLKIERDRIVVDAWMQTSAEGIFAAGDVVDYPGKLPGLIAGGFTEGPAAINRIKAYLNPRQEVRPIWSTDHAKLLAIHNES</sequence>
<feature type="domain" description="FAD/NAD(P)-binding" evidence="7">
    <location>
        <begin position="9"/>
        <end position="292"/>
    </location>
</feature>
<keyword evidence="3 6" id="KW-0274">FAD</keyword>
<dbReference type="Proteomes" id="UP000250369">
    <property type="component" value="Unassembled WGS sequence"/>
</dbReference>
<keyword evidence="5 6" id="KW-0560">Oxidoreductase</keyword>
<dbReference type="GO" id="GO:0004324">
    <property type="term" value="F:ferredoxin-NADP+ reductase activity"/>
    <property type="evidence" value="ECO:0007669"/>
    <property type="project" value="UniProtKB-UniRule"/>
</dbReference>
<feature type="binding site" evidence="6">
    <location>
        <position position="125"/>
    </location>
    <ligand>
        <name>FAD</name>
        <dbReference type="ChEBI" id="CHEBI:57692"/>
    </ligand>
</feature>
<evidence type="ECO:0000256" key="2">
    <source>
        <dbReference type="ARBA" id="ARBA00022630"/>
    </source>
</evidence>
<evidence type="ECO:0000256" key="3">
    <source>
        <dbReference type="ARBA" id="ARBA00022827"/>
    </source>
</evidence>
<dbReference type="InterPro" id="IPR036188">
    <property type="entry name" value="FAD/NAD-bd_sf"/>
</dbReference>
<feature type="binding site" evidence="6">
    <location>
        <position position="46"/>
    </location>
    <ligand>
        <name>FAD</name>
        <dbReference type="ChEBI" id="CHEBI:57692"/>
    </ligand>
</feature>
<evidence type="ECO:0000256" key="1">
    <source>
        <dbReference type="ARBA" id="ARBA00011738"/>
    </source>
</evidence>
<feature type="binding site" evidence="6">
    <location>
        <position position="19"/>
    </location>
    <ligand>
        <name>FAD</name>
        <dbReference type="ChEBI" id="CHEBI:57692"/>
    </ligand>
</feature>
<comment type="catalytic activity">
    <reaction evidence="6">
        <text>2 reduced [2Fe-2S]-[ferredoxin] + NADP(+) + H(+) = 2 oxidized [2Fe-2S]-[ferredoxin] + NADPH</text>
        <dbReference type="Rhea" id="RHEA:20125"/>
        <dbReference type="Rhea" id="RHEA-COMP:10000"/>
        <dbReference type="Rhea" id="RHEA-COMP:10001"/>
        <dbReference type="ChEBI" id="CHEBI:15378"/>
        <dbReference type="ChEBI" id="CHEBI:33737"/>
        <dbReference type="ChEBI" id="CHEBI:33738"/>
        <dbReference type="ChEBI" id="CHEBI:57783"/>
        <dbReference type="ChEBI" id="CHEBI:58349"/>
        <dbReference type="EC" id="1.18.1.2"/>
    </reaction>
</comment>
<dbReference type="RefSeq" id="WP_113030754.1">
    <property type="nucleotide sequence ID" value="NZ_QMFB01000004.1"/>
</dbReference>
<dbReference type="InterPro" id="IPR022890">
    <property type="entry name" value="Fd--NADP_Rdtase_type_2"/>
</dbReference>
<dbReference type="Gene3D" id="3.50.50.60">
    <property type="entry name" value="FAD/NAD(P)-binding domain"/>
    <property type="match status" value="2"/>
</dbReference>
<feature type="binding site" evidence="6">
    <location>
        <position position="38"/>
    </location>
    <ligand>
        <name>FAD</name>
        <dbReference type="ChEBI" id="CHEBI:57692"/>
    </ligand>
</feature>
<dbReference type="PRINTS" id="PR00469">
    <property type="entry name" value="PNDRDTASEII"/>
</dbReference>
<evidence type="ECO:0000256" key="5">
    <source>
        <dbReference type="ARBA" id="ARBA00023002"/>
    </source>
</evidence>
<protein>
    <recommendedName>
        <fullName evidence="6">Ferredoxin--NADP reductase</fullName>
        <shortName evidence="6">FNR</shortName>
        <shortName evidence="6">Fd-NADP(+) reductase</shortName>
        <ecNumber evidence="6">1.18.1.2</ecNumber>
    </recommendedName>
</protein>
<dbReference type="PRINTS" id="PR00368">
    <property type="entry name" value="FADPNR"/>
</dbReference>
<evidence type="ECO:0000256" key="6">
    <source>
        <dbReference type="HAMAP-Rule" id="MF_01685"/>
    </source>
</evidence>
<keyword evidence="9" id="KW-1185">Reference proteome</keyword>
<dbReference type="SUPFAM" id="SSF51905">
    <property type="entry name" value="FAD/NAD(P)-binding domain"/>
    <property type="match status" value="1"/>
</dbReference>
<comment type="subunit">
    <text evidence="1 6">Homodimer.</text>
</comment>
<reference evidence="8 9" key="1">
    <citation type="journal article" date="2009" name="Int. J. Syst. Evol. Microbiol.">
        <title>Paenibacillus contaminans sp. nov., isolated from a contaminated laboratory plate.</title>
        <authorList>
            <person name="Chou J.H."/>
            <person name="Lee J.H."/>
            <person name="Lin M.C."/>
            <person name="Chang P.S."/>
            <person name="Arun A.B."/>
            <person name="Young C.C."/>
            <person name="Chen W.M."/>
        </authorList>
    </citation>
    <scope>NUCLEOTIDE SEQUENCE [LARGE SCALE GENOMIC DNA]</scope>
    <source>
        <strain evidence="8 9">CKOBP-6</strain>
    </source>
</reference>
<name>A0A329MSJ9_9BACL</name>
<evidence type="ECO:0000313" key="8">
    <source>
        <dbReference type="EMBL" id="RAV21663.1"/>
    </source>
</evidence>
<dbReference type="AlphaFoldDB" id="A0A329MSJ9"/>
<dbReference type="InterPro" id="IPR050097">
    <property type="entry name" value="Ferredoxin-NADP_redctase_2"/>
</dbReference>
<feature type="binding site" evidence="6">
    <location>
        <position position="287"/>
    </location>
    <ligand>
        <name>FAD</name>
        <dbReference type="ChEBI" id="CHEBI:57692"/>
    </ligand>
</feature>
<feature type="binding site" evidence="6">
    <location>
        <position position="90"/>
    </location>
    <ligand>
        <name>FAD</name>
        <dbReference type="ChEBI" id="CHEBI:57692"/>
    </ligand>
</feature>
<proteinExistence type="inferred from homology"/>
<organism evidence="8 9">
    <name type="scientific">Paenibacillus contaminans</name>
    <dbReference type="NCBI Taxonomy" id="450362"/>
    <lineage>
        <taxon>Bacteria</taxon>
        <taxon>Bacillati</taxon>
        <taxon>Bacillota</taxon>
        <taxon>Bacilli</taxon>
        <taxon>Bacillales</taxon>
        <taxon>Paenibacillaceae</taxon>
        <taxon>Paenibacillus</taxon>
    </lineage>
</organism>
<dbReference type="Pfam" id="PF07992">
    <property type="entry name" value="Pyr_redox_2"/>
    <property type="match status" value="1"/>
</dbReference>
<feature type="binding site" evidence="6">
    <location>
        <position position="50"/>
    </location>
    <ligand>
        <name>FAD</name>
        <dbReference type="ChEBI" id="CHEBI:57692"/>
    </ligand>
</feature>
<dbReference type="HAMAP" id="MF_01685">
    <property type="entry name" value="FENR2"/>
    <property type="match status" value="1"/>
</dbReference>
<comment type="caution">
    <text evidence="8">The sequence shown here is derived from an EMBL/GenBank/DDBJ whole genome shotgun (WGS) entry which is preliminary data.</text>
</comment>
<gene>
    <name evidence="8" type="ORF">DQG23_10450</name>
</gene>
<dbReference type="EC" id="1.18.1.2" evidence="6"/>
<evidence type="ECO:0000313" key="9">
    <source>
        <dbReference type="Proteomes" id="UP000250369"/>
    </source>
</evidence>
<comment type="similarity">
    <text evidence="6">Belongs to the ferredoxin--NADP reductase type 2 family.</text>
</comment>
<dbReference type="InterPro" id="IPR023753">
    <property type="entry name" value="FAD/NAD-binding_dom"/>
</dbReference>
<evidence type="ECO:0000256" key="4">
    <source>
        <dbReference type="ARBA" id="ARBA00022857"/>
    </source>
</evidence>
<dbReference type="EMBL" id="QMFB01000004">
    <property type="protein sequence ID" value="RAV21663.1"/>
    <property type="molecule type" value="Genomic_DNA"/>
</dbReference>
<evidence type="ECO:0000259" key="7">
    <source>
        <dbReference type="Pfam" id="PF07992"/>
    </source>
</evidence>
<dbReference type="PANTHER" id="PTHR48105">
    <property type="entry name" value="THIOREDOXIN REDUCTASE 1-RELATED-RELATED"/>
    <property type="match status" value="1"/>
</dbReference>